<feature type="compositionally biased region" description="Gly residues" evidence="1">
    <location>
        <begin position="211"/>
        <end position="231"/>
    </location>
</feature>
<evidence type="ECO:0000256" key="1">
    <source>
        <dbReference type="SAM" id="MobiDB-lite"/>
    </source>
</evidence>
<evidence type="ECO:0000313" key="2">
    <source>
        <dbReference type="EMBL" id="KAK6119198.1"/>
    </source>
</evidence>
<dbReference type="PANTHER" id="PTHR47481">
    <property type="match status" value="1"/>
</dbReference>
<evidence type="ECO:0000313" key="3">
    <source>
        <dbReference type="Proteomes" id="UP001318860"/>
    </source>
</evidence>
<dbReference type="Pfam" id="PF14223">
    <property type="entry name" value="Retrotran_gag_2"/>
    <property type="match status" value="1"/>
</dbReference>
<protein>
    <submittedName>
        <fullName evidence="2">Uncharacterized protein</fullName>
    </submittedName>
</protein>
<accession>A0ABR0U9G0</accession>
<keyword evidence="3" id="KW-1185">Reference proteome</keyword>
<name>A0ABR0U9G0_REHGL</name>
<reference evidence="2 3" key="1">
    <citation type="journal article" date="2021" name="Comput. Struct. Biotechnol. J.">
        <title>De novo genome assembly of the potent medicinal plant Rehmannia glutinosa using nanopore technology.</title>
        <authorList>
            <person name="Ma L."/>
            <person name="Dong C."/>
            <person name="Song C."/>
            <person name="Wang X."/>
            <person name="Zheng X."/>
            <person name="Niu Y."/>
            <person name="Chen S."/>
            <person name="Feng W."/>
        </authorList>
    </citation>
    <scope>NUCLEOTIDE SEQUENCE [LARGE SCALE GENOMIC DNA]</scope>
    <source>
        <strain evidence="2">DH-2019</strain>
    </source>
</reference>
<proteinExistence type="predicted"/>
<comment type="caution">
    <text evidence="2">The sequence shown here is derived from an EMBL/GenBank/DDBJ whole genome shotgun (WGS) entry which is preliminary data.</text>
</comment>
<sequence length="231" mass="25321">MKATGTYTIKGFGLEGYLDGTSLAPTKLIPVVGNEPAKVNPKFVLWQRQDQLLASWLLSSLSEPILISVVGLNISYDIWKSIETNFSSHLKARLMQYKLQLQNLRKNNLSIREYLNKVKSCCDAIASAGERISEDNQIMHVLGGLGNEYDVVVVTVTSKLESYNLQEVTSLLLSYESRMEDAALVNMEGSTPSANLAMPGRGGNYWNPGRGNQGNGGRGNNRGGRNFGSKC</sequence>
<organism evidence="2 3">
    <name type="scientific">Rehmannia glutinosa</name>
    <name type="common">Chinese foxglove</name>
    <dbReference type="NCBI Taxonomy" id="99300"/>
    <lineage>
        <taxon>Eukaryota</taxon>
        <taxon>Viridiplantae</taxon>
        <taxon>Streptophyta</taxon>
        <taxon>Embryophyta</taxon>
        <taxon>Tracheophyta</taxon>
        <taxon>Spermatophyta</taxon>
        <taxon>Magnoliopsida</taxon>
        <taxon>eudicotyledons</taxon>
        <taxon>Gunneridae</taxon>
        <taxon>Pentapetalae</taxon>
        <taxon>asterids</taxon>
        <taxon>lamiids</taxon>
        <taxon>Lamiales</taxon>
        <taxon>Orobanchaceae</taxon>
        <taxon>Rehmannieae</taxon>
        <taxon>Rehmannia</taxon>
    </lineage>
</organism>
<dbReference type="EMBL" id="JABTTQ020003244">
    <property type="protein sequence ID" value="KAK6119198.1"/>
    <property type="molecule type" value="Genomic_DNA"/>
</dbReference>
<gene>
    <name evidence="2" type="ORF">DH2020_047046</name>
</gene>
<dbReference type="Proteomes" id="UP001318860">
    <property type="component" value="Unassembled WGS sequence"/>
</dbReference>
<feature type="region of interest" description="Disordered" evidence="1">
    <location>
        <begin position="206"/>
        <end position="231"/>
    </location>
</feature>
<dbReference type="PANTHER" id="PTHR47481:SF31">
    <property type="entry name" value="OS01G0873500 PROTEIN"/>
    <property type="match status" value="1"/>
</dbReference>